<organism evidence="3 5">
    <name type="scientific">Flavobacterium gawalongense</name>
    <dbReference type="NCBI Taxonomy" id="2594432"/>
    <lineage>
        <taxon>Bacteria</taxon>
        <taxon>Pseudomonadati</taxon>
        <taxon>Bacteroidota</taxon>
        <taxon>Flavobacteriia</taxon>
        <taxon>Flavobacteriales</taxon>
        <taxon>Flavobacteriaceae</taxon>
        <taxon>Flavobacterium</taxon>
    </lineage>
</organism>
<gene>
    <name evidence="3" type="ORF">FNW11_15560</name>
    <name evidence="2" type="ORF">FNW12_15960</name>
</gene>
<evidence type="ECO:0000313" key="2">
    <source>
        <dbReference type="EMBL" id="TRX02701.1"/>
    </source>
</evidence>
<dbReference type="InterPro" id="IPR000801">
    <property type="entry name" value="Esterase-like"/>
</dbReference>
<dbReference type="SUPFAM" id="SSF53474">
    <property type="entry name" value="alpha/beta-Hydrolases"/>
    <property type="match status" value="1"/>
</dbReference>
<dbReference type="Pfam" id="PF00756">
    <property type="entry name" value="Esterase"/>
    <property type="match status" value="1"/>
</dbReference>
<sequence>MIQKLKLILIIILFATAKITAQESTASKQVSTFTIEAPQLQTSKKIWIYLPKNYLTSKKKYSVIYMQDAQNLFDTKTSYSGEWNVDEKLDSLNAQVIAIGIEHGNDKRLEELTPFKNEKYGGGKADNYLEFIVNTLKPKIDESYRTKPKKKNTIIMGSSLGGLTSFYATLKYPEVFGKAGIFSPAFWINREEIFELEEKNKKQKTKYYFLCGDKEGDDDSVVRDLNKMEYLINTKRCYCLNLNEKKIVKGGQHNEKLWRDSFVKAILWLGY</sequence>
<comment type="caution">
    <text evidence="3">The sequence shown here is derived from an EMBL/GenBank/DDBJ whole genome shotgun (WGS) entry which is preliminary data.</text>
</comment>
<dbReference type="RefSeq" id="WP_143388722.1">
    <property type="nucleotide sequence ID" value="NZ_VJZL01000041.1"/>
</dbReference>
<evidence type="ECO:0000256" key="1">
    <source>
        <dbReference type="SAM" id="SignalP"/>
    </source>
</evidence>
<evidence type="ECO:0000313" key="5">
    <source>
        <dbReference type="Proteomes" id="UP000318669"/>
    </source>
</evidence>
<dbReference type="InterPro" id="IPR029058">
    <property type="entry name" value="AB_hydrolase_fold"/>
</dbReference>
<dbReference type="AlphaFoldDB" id="A0A553BC10"/>
<dbReference type="Proteomes" id="UP000318669">
    <property type="component" value="Unassembled WGS sequence"/>
</dbReference>
<dbReference type="Gene3D" id="3.40.50.1820">
    <property type="entry name" value="alpha/beta hydrolase"/>
    <property type="match status" value="1"/>
</dbReference>
<feature type="chain" id="PRO_5022063316" evidence="1">
    <location>
        <begin position="22"/>
        <end position="271"/>
    </location>
</feature>
<dbReference type="PANTHER" id="PTHR48098:SF6">
    <property type="entry name" value="FERRI-BACILLIBACTIN ESTERASE BESA"/>
    <property type="match status" value="1"/>
</dbReference>
<keyword evidence="3" id="KW-0378">Hydrolase</keyword>
<keyword evidence="1" id="KW-0732">Signal</keyword>
<dbReference type="InterPro" id="IPR050583">
    <property type="entry name" value="Mycobacterial_A85_antigen"/>
</dbReference>
<dbReference type="PANTHER" id="PTHR48098">
    <property type="entry name" value="ENTEROCHELIN ESTERASE-RELATED"/>
    <property type="match status" value="1"/>
</dbReference>
<evidence type="ECO:0000313" key="4">
    <source>
        <dbReference type="Proteomes" id="UP000318528"/>
    </source>
</evidence>
<protein>
    <submittedName>
        <fullName evidence="3">Alpha/beta hydrolase</fullName>
    </submittedName>
</protein>
<evidence type="ECO:0000313" key="3">
    <source>
        <dbReference type="EMBL" id="TRX05780.1"/>
    </source>
</evidence>
<dbReference type="OrthoDB" id="9784036at2"/>
<reference evidence="4 5" key="1">
    <citation type="submission" date="2019-07" db="EMBL/GenBank/DDBJ databases">
        <title>Novel species of Flavobacterium.</title>
        <authorList>
            <person name="Liu Q."/>
            <person name="Xin Y.-H."/>
        </authorList>
    </citation>
    <scope>NUCLEOTIDE SEQUENCE [LARGE SCALE GENOMIC DNA]</scope>
    <source>
        <strain evidence="2 4">GSP39</strain>
        <strain evidence="3 5">GSR22</strain>
    </source>
</reference>
<keyword evidence="4" id="KW-1185">Reference proteome</keyword>
<name>A0A553BC10_9FLAO</name>
<dbReference type="Proteomes" id="UP000318528">
    <property type="component" value="Unassembled WGS sequence"/>
</dbReference>
<feature type="signal peptide" evidence="1">
    <location>
        <begin position="1"/>
        <end position="21"/>
    </location>
</feature>
<dbReference type="EMBL" id="VJZL01000041">
    <property type="protein sequence ID" value="TRX05780.1"/>
    <property type="molecule type" value="Genomic_DNA"/>
</dbReference>
<dbReference type="GO" id="GO:0016787">
    <property type="term" value="F:hydrolase activity"/>
    <property type="evidence" value="ECO:0007669"/>
    <property type="project" value="UniProtKB-KW"/>
</dbReference>
<dbReference type="EMBL" id="VJZN01000038">
    <property type="protein sequence ID" value="TRX02701.1"/>
    <property type="molecule type" value="Genomic_DNA"/>
</dbReference>
<accession>A0A553BC10</accession>
<proteinExistence type="predicted"/>